<dbReference type="EC" id="1.5.1.-" evidence="3"/>
<sequence>MPPAFEPHGRRVNGEAHHLREALVPRDRFRDALATVATAVSVAATFDEGGRPRMVTIGSLCSLSLDPPLVLFCLAKDAGSHAVFCSAARFAVTVLAEDQADVARRCAGPRQARTAVPYALMDELPVVPGALAHLSCSVHALVAGGDHTIVIGLVRRVAVYGGSPLLYHQRDFHGLGAPWGLVTDTESGITKGAPGGCGDAASRGFGDDASGGFGDEAEPLCEEHGVDPVADAQLAV</sequence>
<gene>
    <name evidence="3" type="ORF">ACFSJ0_27405</name>
</gene>
<proteinExistence type="predicted"/>
<evidence type="ECO:0000313" key="3">
    <source>
        <dbReference type="EMBL" id="MFD1540814.1"/>
    </source>
</evidence>
<reference evidence="4" key="1">
    <citation type="journal article" date="2019" name="Int. J. Syst. Evol. Microbiol.">
        <title>The Global Catalogue of Microorganisms (GCM) 10K type strain sequencing project: providing services to taxonomists for standard genome sequencing and annotation.</title>
        <authorList>
            <consortium name="The Broad Institute Genomics Platform"/>
            <consortium name="The Broad Institute Genome Sequencing Center for Infectious Disease"/>
            <person name="Wu L."/>
            <person name="Ma J."/>
        </authorList>
    </citation>
    <scope>NUCLEOTIDE SEQUENCE [LARGE SCALE GENOMIC DNA]</scope>
    <source>
        <strain evidence="4">CGMCC 1.15399</strain>
    </source>
</reference>
<dbReference type="Proteomes" id="UP001597097">
    <property type="component" value="Unassembled WGS sequence"/>
</dbReference>
<feature type="domain" description="Flavin reductase like" evidence="2">
    <location>
        <begin position="33"/>
        <end position="174"/>
    </location>
</feature>
<comment type="caution">
    <text evidence="3">The sequence shown here is derived from an EMBL/GenBank/DDBJ whole genome shotgun (WGS) entry which is preliminary data.</text>
</comment>
<dbReference type="PANTHER" id="PTHR30466">
    <property type="entry name" value="FLAVIN REDUCTASE"/>
    <property type="match status" value="1"/>
</dbReference>
<keyword evidence="4" id="KW-1185">Reference proteome</keyword>
<dbReference type="SMART" id="SM00903">
    <property type="entry name" value="Flavin_Reduct"/>
    <property type="match status" value="1"/>
</dbReference>
<keyword evidence="1 3" id="KW-0560">Oxidoreductase</keyword>
<dbReference type="EMBL" id="JBHUCM010000019">
    <property type="protein sequence ID" value="MFD1540814.1"/>
    <property type="molecule type" value="Genomic_DNA"/>
</dbReference>
<dbReference type="InterPro" id="IPR050268">
    <property type="entry name" value="NADH-dep_flavin_reductase"/>
</dbReference>
<protein>
    <submittedName>
        <fullName evidence="3">Flavin reductase family protein</fullName>
        <ecNumber evidence="3">1.5.1.-</ecNumber>
    </submittedName>
</protein>
<dbReference type="RefSeq" id="WP_219537153.1">
    <property type="nucleotide sequence ID" value="NZ_JAHKRM010000035.1"/>
</dbReference>
<evidence type="ECO:0000256" key="1">
    <source>
        <dbReference type="ARBA" id="ARBA00023002"/>
    </source>
</evidence>
<dbReference type="Pfam" id="PF01613">
    <property type="entry name" value="Flavin_Reduct"/>
    <property type="match status" value="1"/>
</dbReference>
<dbReference type="PANTHER" id="PTHR30466:SF11">
    <property type="entry name" value="FLAVIN-DEPENDENT MONOOXYGENASE, REDUCTASE SUBUNIT HSAB"/>
    <property type="match status" value="1"/>
</dbReference>
<organism evidence="3 4">
    <name type="scientific">Nonomuraea guangzhouensis</name>
    <dbReference type="NCBI Taxonomy" id="1291555"/>
    <lineage>
        <taxon>Bacteria</taxon>
        <taxon>Bacillati</taxon>
        <taxon>Actinomycetota</taxon>
        <taxon>Actinomycetes</taxon>
        <taxon>Streptosporangiales</taxon>
        <taxon>Streptosporangiaceae</taxon>
        <taxon>Nonomuraea</taxon>
    </lineage>
</organism>
<dbReference type="GO" id="GO:0016491">
    <property type="term" value="F:oxidoreductase activity"/>
    <property type="evidence" value="ECO:0007669"/>
    <property type="project" value="UniProtKB-KW"/>
</dbReference>
<name>A0ABW4GEC3_9ACTN</name>
<evidence type="ECO:0000259" key="2">
    <source>
        <dbReference type="SMART" id="SM00903"/>
    </source>
</evidence>
<evidence type="ECO:0000313" key="4">
    <source>
        <dbReference type="Proteomes" id="UP001597097"/>
    </source>
</evidence>
<dbReference type="InterPro" id="IPR002563">
    <property type="entry name" value="Flavin_Rdtase-like_dom"/>
</dbReference>
<accession>A0ABW4GEC3</accession>